<organism evidence="1 2">
    <name type="scientific">Rhizobium azibense</name>
    <dbReference type="NCBI Taxonomy" id="1136135"/>
    <lineage>
        <taxon>Bacteria</taxon>
        <taxon>Pseudomonadati</taxon>
        <taxon>Pseudomonadota</taxon>
        <taxon>Alphaproteobacteria</taxon>
        <taxon>Hyphomicrobiales</taxon>
        <taxon>Rhizobiaceae</taxon>
        <taxon>Rhizobium/Agrobacterium group</taxon>
        <taxon>Rhizobium</taxon>
    </lineage>
</organism>
<evidence type="ECO:0000313" key="2">
    <source>
        <dbReference type="Proteomes" id="UP000295507"/>
    </source>
</evidence>
<gene>
    <name evidence="1" type="ORF">EV129_114145</name>
</gene>
<reference evidence="1 2" key="1">
    <citation type="submission" date="2019-03" db="EMBL/GenBank/DDBJ databases">
        <title>Genomic Encyclopedia of Type Strains, Phase IV (KMG-V): Genome sequencing to study the core and pangenomes of soil and plant-associated prokaryotes.</title>
        <authorList>
            <person name="Whitman W."/>
        </authorList>
    </citation>
    <scope>NUCLEOTIDE SEQUENCE [LARGE SCALE GENOMIC DNA]</scope>
    <source>
        <strain evidence="1 2">IE4868</strain>
    </source>
</reference>
<protein>
    <submittedName>
        <fullName evidence="1">Uncharacterized protein</fullName>
    </submittedName>
</protein>
<sequence>MPELNGSQLLANRSTIWSLEFSVGRSRRRAGFVTAVKAGEGSGKDNAAREDFHTEPGVVQSSWALSRLLPTLIPFLGSPGADLVATVVLGIIKRIVGAFDQFRRYEFGR</sequence>
<proteinExistence type="predicted"/>
<dbReference type="AlphaFoldDB" id="A0A4R3REE7"/>
<comment type="caution">
    <text evidence="1">The sequence shown here is derived from an EMBL/GenBank/DDBJ whole genome shotgun (WGS) entry which is preliminary data.</text>
</comment>
<name>A0A4R3REE7_9HYPH</name>
<evidence type="ECO:0000313" key="1">
    <source>
        <dbReference type="EMBL" id="TCU33903.1"/>
    </source>
</evidence>
<dbReference type="Proteomes" id="UP000295507">
    <property type="component" value="Unassembled WGS sequence"/>
</dbReference>
<accession>A0A4R3REE7</accession>
<dbReference type="EMBL" id="SMBK01000014">
    <property type="protein sequence ID" value="TCU33903.1"/>
    <property type="molecule type" value="Genomic_DNA"/>
</dbReference>